<keyword evidence="7 8" id="KW-0472">Membrane</keyword>
<feature type="transmembrane region" description="Helical" evidence="8">
    <location>
        <begin position="340"/>
        <end position="360"/>
    </location>
</feature>
<evidence type="ECO:0000256" key="5">
    <source>
        <dbReference type="ARBA" id="ARBA00022692"/>
    </source>
</evidence>
<comment type="caution">
    <text evidence="9">The sequence shown here is derived from an EMBL/GenBank/DDBJ whole genome shotgun (WGS) entry which is preliminary data.</text>
</comment>
<protein>
    <recommendedName>
        <fullName evidence="8">Nickel/cobalt efflux system</fullName>
    </recommendedName>
</protein>
<evidence type="ECO:0000313" key="10">
    <source>
        <dbReference type="Proteomes" id="UP001194468"/>
    </source>
</evidence>
<dbReference type="AlphaFoldDB" id="A0AAD4BY34"/>
<feature type="transmembrane region" description="Helical" evidence="8">
    <location>
        <begin position="199"/>
        <end position="222"/>
    </location>
</feature>
<feature type="transmembrane region" description="Helical" evidence="8">
    <location>
        <begin position="400"/>
        <end position="421"/>
    </location>
</feature>
<comment type="similarity">
    <text evidence="2 8">Belongs to the NiCoT transporter (TC 2.A.52) family.</text>
</comment>
<evidence type="ECO:0000256" key="2">
    <source>
        <dbReference type="ARBA" id="ARBA00010892"/>
    </source>
</evidence>
<keyword evidence="10" id="KW-1185">Reference proteome</keyword>
<dbReference type="GO" id="GO:0005886">
    <property type="term" value="C:plasma membrane"/>
    <property type="evidence" value="ECO:0007669"/>
    <property type="project" value="UniProtKB-SubCell"/>
</dbReference>
<comment type="subcellular location">
    <subcellularLocation>
        <location evidence="8">Cell membrane</location>
        <topology evidence="8">Multi-pass membrane protein</topology>
    </subcellularLocation>
    <subcellularLocation>
        <location evidence="1">Endomembrane system</location>
        <topology evidence="1">Multi-pass membrane protein</topology>
    </subcellularLocation>
</comment>
<evidence type="ECO:0000256" key="1">
    <source>
        <dbReference type="ARBA" id="ARBA00004127"/>
    </source>
</evidence>
<reference evidence="9" key="1">
    <citation type="submission" date="2019-10" db="EMBL/GenBank/DDBJ databases">
        <authorList>
            <consortium name="DOE Joint Genome Institute"/>
            <person name="Kuo A."/>
            <person name="Miyauchi S."/>
            <person name="Kiss E."/>
            <person name="Drula E."/>
            <person name="Kohler A."/>
            <person name="Sanchez-Garcia M."/>
            <person name="Andreopoulos B."/>
            <person name="Barry K.W."/>
            <person name="Bonito G."/>
            <person name="Buee M."/>
            <person name="Carver A."/>
            <person name="Chen C."/>
            <person name="Cichocki N."/>
            <person name="Clum A."/>
            <person name="Culley D."/>
            <person name="Crous P.W."/>
            <person name="Fauchery L."/>
            <person name="Girlanda M."/>
            <person name="Hayes R."/>
            <person name="Keri Z."/>
            <person name="LaButti K."/>
            <person name="Lipzen A."/>
            <person name="Lombard V."/>
            <person name="Magnuson J."/>
            <person name="Maillard F."/>
            <person name="Morin E."/>
            <person name="Murat C."/>
            <person name="Nolan M."/>
            <person name="Ohm R."/>
            <person name="Pangilinan J."/>
            <person name="Pereira M."/>
            <person name="Perotto S."/>
            <person name="Peter M."/>
            <person name="Riley R."/>
            <person name="Sitrit Y."/>
            <person name="Stielow B."/>
            <person name="Szollosi G."/>
            <person name="Zifcakova L."/>
            <person name="Stursova M."/>
            <person name="Spatafora J.W."/>
            <person name="Tedersoo L."/>
            <person name="Vaario L.-M."/>
            <person name="Yamada A."/>
            <person name="Yan M."/>
            <person name="Wang P."/>
            <person name="Xu J."/>
            <person name="Bruns T."/>
            <person name="Baldrian P."/>
            <person name="Vilgalys R."/>
            <person name="Henrissat B."/>
            <person name="Grigoriev I.V."/>
            <person name="Hibbett D."/>
            <person name="Nagy L.G."/>
            <person name="Martin F.M."/>
        </authorList>
    </citation>
    <scope>NUCLEOTIDE SEQUENCE</scope>
    <source>
        <strain evidence="9">BED1</strain>
    </source>
</reference>
<keyword evidence="6 8" id="KW-1133">Transmembrane helix</keyword>
<sequence length="428" mass="46006">MYPAVRAFSIAIPSSLTLFGRSLLLISLEVAANAICWAIAARSHAILGLAILAWTIGLRHALDADHISAIDNATRTLINHGRLAVTCGLFFSLGHSTIVIVVNVAILISTSIYDKLSGVGNVGSILGTAISGSFLFIVGLVNSVILCNVLHRRRQARRRRDSERGETDPQPTSNENMLMMRLLGPLVNFVNRPWKMYPVGVLFGLGFDTAASIALLAISALAKADGNKTRIHPLEAIILPLLFTAGMTLVDSLDSILMLYSYTDFSDHSWRIFEPRARTGDGRSVNPAEAMAVEAATTNEAVPVDRCPNAVETERKTAGSDAARQELGDRRMLVKRSAMSELSITLTAMSILLAFSMSLIEIMGLIGANCGTCQAAASASGGGGLAGQWWRAWAEANNNFGYIGAGIVGTFVVIVSCWYIARRFCMIF</sequence>
<proteinExistence type="inferred from homology"/>
<evidence type="ECO:0000256" key="3">
    <source>
        <dbReference type="ARBA" id="ARBA00022448"/>
    </source>
</evidence>
<evidence type="ECO:0000256" key="4">
    <source>
        <dbReference type="ARBA" id="ARBA00022596"/>
    </source>
</evidence>
<evidence type="ECO:0000256" key="6">
    <source>
        <dbReference type="ARBA" id="ARBA00022989"/>
    </source>
</evidence>
<feature type="transmembrane region" description="Helical" evidence="8">
    <location>
        <begin position="125"/>
        <end position="150"/>
    </location>
</feature>
<accession>A0AAD4BY34</accession>
<organism evidence="9 10">
    <name type="scientific">Boletus edulis BED1</name>
    <dbReference type="NCBI Taxonomy" id="1328754"/>
    <lineage>
        <taxon>Eukaryota</taxon>
        <taxon>Fungi</taxon>
        <taxon>Dikarya</taxon>
        <taxon>Basidiomycota</taxon>
        <taxon>Agaricomycotina</taxon>
        <taxon>Agaricomycetes</taxon>
        <taxon>Agaricomycetidae</taxon>
        <taxon>Boletales</taxon>
        <taxon>Boletineae</taxon>
        <taxon>Boletaceae</taxon>
        <taxon>Boletoideae</taxon>
        <taxon>Boletus</taxon>
    </lineage>
</organism>
<dbReference type="InterPro" id="IPR011541">
    <property type="entry name" value="Ni/Co_transpt_high_affinity"/>
</dbReference>
<dbReference type="GO" id="GO:0012505">
    <property type="term" value="C:endomembrane system"/>
    <property type="evidence" value="ECO:0007669"/>
    <property type="project" value="UniProtKB-SubCell"/>
</dbReference>
<evidence type="ECO:0000256" key="8">
    <source>
        <dbReference type="RuleBase" id="RU362101"/>
    </source>
</evidence>
<gene>
    <name evidence="9" type="ORF">L210DRAFT_3396570</name>
</gene>
<dbReference type="EMBL" id="WHUW01000008">
    <property type="protein sequence ID" value="KAF8442942.1"/>
    <property type="molecule type" value="Genomic_DNA"/>
</dbReference>
<keyword evidence="3 8" id="KW-0813">Transport</keyword>
<dbReference type="InterPro" id="IPR004688">
    <property type="entry name" value="Ni/Co_transpt"/>
</dbReference>
<evidence type="ECO:0000256" key="7">
    <source>
        <dbReference type="ARBA" id="ARBA00023136"/>
    </source>
</evidence>
<dbReference type="PANTHER" id="PTHR31611">
    <property type="entry name" value="HIGH-AFFINITY NICKEL TRANSPORT PROTEIN NIC1"/>
    <property type="match status" value="1"/>
</dbReference>
<keyword evidence="5 8" id="KW-0812">Transmembrane</keyword>
<evidence type="ECO:0000313" key="9">
    <source>
        <dbReference type="EMBL" id="KAF8442942.1"/>
    </source>
</evidence>
<dbReference type="Pfam" id="PF03824">
    <property type="entry name" value="NicO"/>
    <property type="match status" value="1"/>
</dbReference>
<feature type="transmembrane region" description="Helical" evidence="8">
    <location>
        <begin position="83"/>
        <end position="113"/>
    </location>
</feature>
<reference evidence="9" key="2">
    <citation type="journal article" date="2020" name="Nat. Commun.">
        <title>Large-scale genome sequencing of mycorrhizal fungi provides insights into the early evolution of symbiotic traits.</title>
        <authorList>
            <person name="Miyauchi S."/>
            <person name="Kiss E."/>
            <person name="Kuo A."/>
            <person name="Drula E."/>
            <person name="Kohler A."/>
            <person name="Sanchez-Garcia M."/>
            <person name="Morin E."/>
            <person name="Andreopoulos B."/>
            <person name="Barry K.W."/>
            <person name="Bonito G."/>
            <person name="Buee M."/>
            <person name="Carver A."/>
            <person name="Chen C."/>
            <person name="Cichocki N."/>
            <person name="Clum A."/>
            <person name="Culley D."/>
            <person name="Crous P.W."/>
            <person name="Fauchery L."/>
            <person name="Girlanda M."/>
            <person name="Hayes R.D."/>
            <person name="Keri Z."/>
            <person name="LaButti K."/>
            <person name="Lipzen A."/>
            <person name="Lombard V."/>
            <person name="Magnuson J."/>
            <person name="Maillard F."/>
            <person name="Murat C."/>
            <person name="Nolan M."/>
            <person name="Ohm R.A."/>
            <person name="Pangilinan J."/>
            <person name="Pereira M.F."/>
            <person name="Perotto S."/>
            <person name="Peter M."/>
            <person name="Pfister S."/>
            <person name="Riley R."/>
            <person name="Sitrit Y."/>
            <person name="Stielow J.B."/>
            <person name="Szollosi G."/>
            <person name="Zifcakova L."/>
            <person name="Stursova M."/>
            <person name="Spatafora J.W."/>
            <person name="Tedersoo L."/>
            <person name="Vaario L.M."/>
            <person name="Yamada A."/>
            <person name="Yan M."/>
            <person name="Wang P."/>
            <person name="Xu J."/>
            <person name="Bruns T."/>
            <person name="Baldrian P."/>
            <person name="Vilgalys R."/>
            <person name="Dunand C."/>
            <person name="Henrissat B."/>
            <person name="Grigoriev I.V."/>
            <person name="Hibbett D."/>
            <person name="Nagy L.G."/>
            <person name="Martin F.M."/>
        </authorList>
    </citation>
    <scope>NUCLEOTIDE SEQUENCE</scope>
    <source>
        <strain evidence="9">BED1</strain>
    </source>
</reference>
<keyword evidence="4" id="KW-0533">Nickel</keyword>
<feature type="transmembrane region" description="Helical" evidence="8">
    <location>
        <begin position="237"/>
        <end position="262"/>
    </location>
</feature>
<dbReference type="PANTHER" id="PTHR31611:SF0">
    <property type="entry name" value="HIGH-AFFINITY NICKEL TRANSPORT PROTEIN NIC1"/>
    <property type="match status" value="1"/>
</dbReference>
<name>A0AAD4BY34_BOLED</name>
<dbReference type="Proteomes" id="UP001194468">
    <property type="component" value="Unassembled WGS sequence"/>
</dbReference>
<dbReference type="GO" id="GO:0015099">
    <property type="term" value="F:nickel cation transmembrane transporter activity"/>
    <property type="evidence" value="ECO:0007669"/>
    <property type="project" value="UniProtKB-UniRule"/>
</dbReference>